<dbReference type="PANTHER" id="PTHR43177">
    <property type="entry name" value="PROTEIN NRFC"/>
    <property type="match status" value="1"/>
</dbReference>
<keyword evidence="4" id="KW-0677">Repeat</keyword>
<keyword evidence="3" id="KW-0479">Metal-binding</keyword>
<dbReference type="PROSITE" id="PS00198">
    <property type="entry name" value="4FE4S_FER_1"/>
    <property type="match status" value="1"/>
</dbReference>
<evidence type="ECO:0000259" key="8">
    <source>
        <dbReference type="PROSITE" id="PS51379"/>
    </source>
</evidence>
<keyword evidence="6" id="KW-0408">Iron</keyword>
<evidence type="ECO:0000256" key="4">
    <source>
        <dbReference type="ARBA" id="ARBA00022737"/>
    </source>
</evidence>
<evidence type="ECO:0000256" key="5">
    <source>
        <dbReference type="ARBA" id="ARBA00022982"/>
    </source>
</evidence>
<dbReference type="Gene3D" id="3.30.70.20">
    <property type="match status" value="2"/>
</dbReference>
<evidence type="ECO:0000256" key="3">
    <source>
        <dbReference type="ARBA" id="ARBA00022723"/>
    </source>
</evidence>
<sequence>MTQYAFSLDPSRCSGCRACIVACQDQNDLEAVAFRHVTDHEAGAYPDVRVSHFSIACQHCGDAPCVLVCPTRAISRRDSDGAVLVARDLCIGCHSCELACPFGAPQFASDGRMDKCDLCHGRLDHGLTPACVRVCPTRALQCGPVEELSARKAEAASVRLLESLGRGTVPDGA</sequence>
<organism evidence="9 10">
    <name type="scientific">Rhodoplanes tepidamans</name>
    <name type="common">Rhodoplanes cryptolactis</name>
    <dbReference type="NCBI Taxonomy" id="200616"/>
    <lineage>
        <taxon>Bacteria</taxon>
        <taxon>Pseudomonadati</taxon>
        <taxon>Pseudomonadota</taxon>
        <taxon>Alphaproteobacteria</taxon>
        <taxon>Hyphomicrobiales</taxon>
        <taxon>Nitrobacteraceae</taxon>
        <taxon>Rhodoplanes</taxon>
    </lineage>
</organism>
<dbReference type="InterPro" id="IPR017896">
    <property type="entry name" value="4Fe4S_Fe-S-bd"/>
</dbReference>
<dbReference type="Proteomes" id="UP001165652">
    <property type="component" value="Unassembled WGS sequence"/>
</dbReference>
<evidence type="ECO:0000256" key="6">
    <source>
        <dbReference type="ARBA" id="ARBA00023004"/>
    </source>
</evidence>
<protein>
    <submittedName>
        <fullName evidence="9">4Fe-4S dicluster domain-containing protein</fullName>
    </submittedName>
</protein>
<dbReference type="SUPFAM" id="SSF54862">
    <property type="entry name" value="4Fe-4S ferredoxins"/>
    <property type="match status" value="1"/>
</dbReference>
<accession>A0ABT5JGG8</accession>
<feature type="domain" description="4Fe-4S ferredoxin-type" evidence="8">
    <location>
        <begin position="81"/>
        <end position="110"/>
    </location>
</feature>
<dbReference type="RefSeq" id="WP_272779630.1">
    <property type="nucleotide sequence ID" value="NZ_JAQQLI010000052.1"/>
</dbReference>
<evidence type="ECO:0000256" key="7">
    <source>
        <dbReference type="ARBA" id="ARBA00023014"/>
    </source>
</evidence>
<gene>
    <name evidence="9" type="ORF">PQJ73_24200</name>
</gene>
<dbReference type="PANTHER" id="PTHR43177:SF5">
    <property type="entry name" value="ANAEROBIC DIMETHYL SULFOXIDE REDUCTASE CHAIN B-RELATED"/>
    <property type="match status" value="1"/>
</dbReference>
<reference evidence="9" key="1">
    <citation type="journal article" date="2023" name="Microbiol Resour">
        <title>Genome Sequences of Rhodoplanes serenus and Two Thermotolerant Strains, Rhodoplanes tepidamans and 'Rhodoplanes cryptolactis,' Further Refine the Genus.</title>
        <authorList>
            <person name="Rayyan A.A."/>
            <person name="Kyndt J.A."/>
        </authorList>
    </citation>
    <scope>NUCLEOTIDE SEQUENCE</scope>
    <source>
        <strain evidence="9">DSM 9987</strain>
    </source>
</reference>
<keyword evidence="1" id="KW-0813">Transport</keyword>
<evidence type="ECO:0000313" key="9">
    <source>
        <dbReference type="EMBL" id="MDC7788799.1"/>
    </source>
</evidence>
<reference evidence="9" key="2">
    <citation type="submission" date="2023-02" db="EMBL/GenBank/DDBJ databases">
        <authorList>
            <person name="Rayyan A."/>
            <person name="Meyer T."/>
            <person name="Kyndt J.A."/>
        </authorList>
    </citation>
    <scope>NUCLEOTIDE SEQUENCE</scope>
    <source>
        <strain evidence="9">DSM 9987</strain>
    </source>
</reference>
<keyword evidence="5" id="KW-0249">Electron transport</keyword>
<keyword evidence="10" id="KW-1185">Reference proteome</keyword>
<dbReference type="CDD" id="cd16371">
    <property type="entry name" value="DMSOR_beta_like"/>
    <property type="match status" value="1"/>
</dbReference>
<dbReference type="InterPro" id="IPR017900">
    <property type="entry name" value="4Fe4S_Fe_S_CS"/>
</dbReference>
<comment type="caution">
    <text evidence="9">The sequence shown here is derived from an EMBL/GenBank/DDBJ whole genome shotgun (WGS) entry which is preliminary data.</text>
</comment>
<keyword evidence="7" id="KW-0411">Iron-sulfur</keyword>
<dbReference type="Pfam" id="PF12800">
    <property type="entry name" value="Fer4_4"/>
    <property type="match status" value="1"/>
</dbReference>
<feature type="domain" description="4Fe-4S ferredoxin-type" evidence="8">
    <location>
        <begin position="46"/>
        <end position="79"/>
    </location>
</feature>
<feature type="domain" description="4Fe-4S ferredoxin-type" evidence="8">
    <location>
        <begin position="4"/>
        <end position="34"/>
    </location>
</feature>
<evidence type="ECO:0000256" key="1">
    <source>
        <dbReference type="ARBA" id="ARBA00022448"/>
    </source>
</evidence>
<evidence type="ECO:0000313" key="10">
    <source>
        <dbReference type="Proteomes" id="UP001165652"/>
    </source>
</evidence>
<dbReference type="EMBL" id="JAQQLI010000052">
    <property type="protein sequence ID" value="MDC7788799.1"/>
    <property type="molecule type" value="Genomic_DNA"/>
</dbReference>
<evidence type="ECO:0000256" key="2">
    <source>
        <dbReference type="ARBA" id="ARBA00022485"/>
    </source>
</evidence>
<keyword evidence="2" id="KW-0004">4Fe-4S</keyword>
<name>A0ABT5JGG8_RHOTP</name>
<proteinExistence type="predicted"/>
<dbReference type="PROSITE" id="PS51379">
    <property type="entry name" value="4FE4S_FER_2"/>
    <property type="match status" value="3"/>
</dbReference>
<dbReference type="Pfam" id="PF13247">
    <property type="entry name" value="Fer4_11"/>
    <property type="match status" value="1"/>
</dbReference>
<dbReference type="InterPro" id="IPR050954">
    <property type="entry name" value="ET_IronSulfur_Cluster-Binding"/>
</dbReference>